<evidence type="ECO:0000259" key="1">
    <source>
        <dbReference type="SMART" id="SM00226"/>
    </source>
</evidence>
<organism evidence="2">
    <name type="scientific">uncultured Chloroflexia bacterium</name>
    <dbReference type="NCBI Taxonomy" id="1672391"/>
    <lineage>
        <taxon>Bacteria</taxon>
        <taxon>Bacillati</taxon>
        <taxon>Chloroflexota</taxon>
        <taxon>Chloroflexia</taxon>
        <taxon>environmental samples</taxon>
    </lineage>
</organism>
<proteinExistence type="predicted"/>
<sequence length="107" mass="11909">PNALAVLEEVGVYAGEHRARQADEPMLEETDLVLAMTPKHVAALQRFSAGSPEKVRTLLGYAHNTPDLEGISDPYGQSLVTYRASIRRIYESVEMLVARLRDQKDTL</sequence>
<dbReference type="InterPro" id="IPR023485">
    <property type="entry name" value="Ptyr_pPase"/>
</dbReference>
<reference evidence="2" key="1">
    <citation type="submission" date="2020-02" db="EMBL/GenBank/DDBJ databases">
        <authorList>
            <person name="Meier V. D."/>
        </authorList>
    </citation>
    <scope>NUCLEOTIDE SEQUENCE</scope>
    <source>
        <strain evidence="2">AVDCRST_MAG93</strain>
    </source>
</reference>
<dbReference type="InterPro" id="IPR036196">
    <property type="entry name" value="Ptyr_pPase_sf"/>
</dbReference>
<feature type="non-terminal residue" evidence="2">
    <location>
        <position position="1"/>
    </location>
</feature>
<dbReference type="SMART" id="SM00226">
    <property type="entry name" value="LMWPc"/>
    <property type="match status" value="1"/>
</dbReference>
<dbReference type="AlphaFoldDB" id="A0A6J4K1R7"/>
<evidence type="ECO:0000313" key="2">
    <source>
        <dbReference type="EMBL" id="CAA9293112.1"/>
    </source>
</evidence>
<name>A0A6J4K1R7_9CHLR</name>
<dbReference type="Gene3D" id="3.40.50.2300">
    <property type="match status" value="1"/>
</dbReference>
<accession>A0A6J4K1R7</accession>
<feature type="domain" description="Phosphotyrosine protein phosphatase I" evidence="1">
    <location>
        <begin position="1"/>
        <end position="99"/>
    </location>
</feature>
<dbReference type="SUPFAM" id="SSF52788">
    <property type="entry name" value="Phosphotyrosine protein phosphatases I"/>
    <property type="match status" value="1"/>
</dbReference>
<gene>
    <name evidence="2" type="ORF">AVDCRST_MAG93-4051</name>
</gene>
<dbReference type="EMBL" id="CADCTR010001374">
    <property type="protein sequence ID" value="CAA9293112.1"/>
    <property type="molecule type" value="Genomic_DNA"/>
</dbReference>
<dbReference type="Pfam" id="PF01451">
    <property type="entry name" value="LMWPc"/>
    <property type="match status" value="1"/>
</dbReference>
<protein>
    <recommendedName>
        <fullName evidence="1">Phosphotyrosine protein phosphatase I domain-containing protein</fullName>
    </recommendedName>
</protein>